<protein>
    <recommendedName>
        <fullName evidence="7">Glycogen debranching enzyme</fullName>
        <ecNumber evidence="5">2.4.1.25</ecNumber>
        <ecNumber evidence="6">3.2.1.33</ecNumber>
    </recommendedName>
    <alternativeName>
        <fullName evidence="16">Glycogen debrancher</fullName>
    </alternativeName>
</protein>
<comment type="subcellular location">
    <subcellularLocation>
        <location evidence="4">Cytoplasm</location>
    </subcellularLocation>
</comment>
<keyword evidence="18" id="KW-0812">Transmembrane</keyword>
<feature type="compositionally biased region" description="Basic and acidic residues" evidence="17">
    <location>
        <begin position="378"/>
        <end position="387"/>
    </location>
</feature>
<keyword evidence="9" id="KW-0328">Glycosyltransferase</keyword>
<comment type="similarity">
    <text evidence="15">Belongs to the glycogen debranching enzyme family.</text>
</comment>
<evidence type="ECO:0000256" key="15">
    <source>
        <dbReference type="ARBA" id="ARBA00025780"/>
    </source>
</evidence>
<dbReference type="FunFam" id="3.20.20.80:FF:000070">
    <property type="entry name" value="GDB1p Glycogen debranching enzyme"/>
    <property type="match status" value="1"/>
</dbReference>
<dbReference type="GO" id="GO:0005737">
    <property type="term" value="C:cytoplasm"/>
    <property type="evidence" value="ECO:0007669"/>
    <property type="project" value="UniProtKB-SubCell"/>
</dbReference>
<dbReference type="Pfam" id="PF14701">
    <property type="entry name" value="hDGE_amylase"/>
    <property type="match status" value="1"/>
</dbReference>
<accession>A0AA38M421</accession>
<evidence type="ECO:0000313" key="23">
    <source>
        <dbReference type="EMBL" id="KAJ3642159.1"/>
    </source>
</evidence>
<evidence type="ECO:0000256" key="18">
    <source>
        <dbReference type="SAM" id="Phobius"/>
    </source>
</evidence>
<dbReference type="EC" id="3.2.1.33" evidence="6"/>
<dbReference type="InterPro" id="IPR029436">
    <property type="entry name" value="AGL_euk_N"/>
</dbReference>
<reference evidence="23" key="1">
    <citation type="journal article" date="2023" name="G3 (Bethesda)">
        <title>Whole genome assemblies of Zophobas morio and Tenebrio molitor.</title>
        <authorList>
            <person name="Kaur S."/>
            <person name="Stinson S.A."/>
            <person name="diCenzo G.C."/>
        </authorList>
    </citation>
    <scope>NUCLEOTIDE SEQUENCE</scope>
    <source>
        <strain evidence="23">QUZm001</strain>
    </source>
</reference>
<evidence type="ECO:0000256" key="14">
    <source>
        <dbReference type="ARBA" id="ARBA00023295"/>
    </source>
</evidence>
<keyword evidence="18" id="KW-1133">Transmembrane helix</keyword>
<keyword evidence="11" id="KW-0378">Hydrolase</keyword>
<feature type="domain" description="Eukaryotic glycogen debranching enzyme N-terminal" evidence="20">
    <location>
        <begin position="606"/>
        <end position="696"/>
    </location>
</feature>
<evidence type="ECO:0000256" key="11">
    <source>
        <dbReference type="ARBA" id="ARBA00022801"/>
    </source>
</evidence>
<evidence type="ECO:0000259" key="19">
    <source>
        <dbReference type="Pfam" id="PF06202"/>
    </source>
</evidence>
<dbReference type="Pfam" id="PF06202">
    <property type="entry name" value="GDE_C"/>
    <property type="match status" value="1"/>
</dbReference>
<keyword evidence="24" id="KW-1185">Reference proteome</keyword>
<keyword evidence="12" id="KW-0320">Glycogen biosynthesis</keyword>
<dbReference type="InterPro" id="IPR010401">
    <property type="entry name" value="AGL/Gdb1"/>
</dbReference>
<keyword evidence="8" id="KW-0963">Cytoplasm</keyword>
<dbReference type="InterPro" id="IPR017853">
    <property type="entry name" value="GH"/>
</dbReference>
<name>A0AA38M421_9CUCU</name>
<dbReference type="PANTHER" id="PTHR10569">
    <property type="entry name" value="GLYCOGEN DEBRANCHING ENZYME"/>
    <property type="match status" value="1"/>
</dbReference>
<evidence type="ECO:0000256" key="17">
    <source>
        <dbReference type="SAM" id="MobiDB-lite"/>
    </source>
</evidence>
<dbReference type="GO" id="GO:0005978">
    <property type="term" value="P:glycogen biosynthetic process"/>
    <property type="evidence" value="ECO:0007669"/>
    <property type="project" value="UniProtKB-KW"/>
</dbReference>
<keyword evidence="13" id="KW-0511">Multifunctional enzyme</keyword>
<dbReference type="EC" id="2.4.1.25" evidence="5"/>
<dbReference type="InterPro" id="IPR032792">
    <property type="entry name" value="AGL_glucanoTrfase"/>
</dbReference>
<comment type="catalytic activity">
    <reaction evidence="1">
        <text>Transfers a segment of a (1-&gt;4)-alpha-D-glucan to a new position in an acceptor, which may be glucose or a (1-&gt;4)-alpha-D-glucan.</text>
        <dbReference type="EC" id="2.4.1.25"/>
    </reaction>
</comment>
<evidence type="ECO:0000256" key="2">
    <source>
        <dbReference type="ARBA" id="ARBA00000927"/>
    </source>
</evidence>
<sequence>MNKHASKDATVVILFKTTFSFLWKFYIFVFAFQLSLLKHATSVAFRLTKTLCLWCILKLLGVSRYLEQISGSRGSSTDEQEGTPESDKSKPKKSRQKPKKSPTKEPSFSTTLTTPIEEVIEETINEEVKNSDSAEPKASKPKKRNKSARAKKISEAAKPKTATDDSDSLSSPSEDFAFLPVKERRKKSPKTKIDDLPKSSLIEHYQPRRRKPVETVKDEFVVIEKPVKNPENLVQIVNKESGKSVYLENKESKKVHAKISYASVASQRFDESLEELLKEEQSNQKKISFNENDSSREVEETTKFITEERESESQQETTVGNEGASKSSNEDFEDAEAVVEQTESQPQRSDSGEIKNEDFGEETIAKQQNPVVESSYSEEVKNEELAHEIQSEERRLVDLLEEEEKESEENVLPYFQNNLPDEQVLGDIQTLTHTLILNERAASLEDTNQSSLEEEKFIHIEENHFIVNGEKSETVEDREHDNEELDKVNGDELLEVEEIQQRKFVKTAQCAPNGNNLSSQIVETDDPSSVEELEAAVYETPFQEEFVYVTEAEVKTNGENLEFEDTQFVETKPFKMSSGTQIRVFTLNDKEHQDSTLYRLEKNWILQFRLGPSLLGRKVSLYCNYPKENEEFKRNSYNLLKWSQDEGCKYSDDTALLTEITVKISGSFHYYFTYEGGERDKHQGSGFFLVDPILKYGNNEQLPLDGIQCQTFLTKGLGPFDTWEGKLKVAKESGYNMIHFTPIQELGASNSSYSLSEQLKVNPFFTKQTGKETTFQDVETLIKKIRTEWKMVSICDIVLNHTANESEWLKNHPEVTYNCENCPYMRPAYLLDAALHQFSLDVVKGLYEDKGIPVEVNSEDHLKAIRYHLHAFITTLKIHELSTCDVSKTVDEFLTLIRNKIPPNQENPNEGEKMVLVQDPQYRRLESTVDLNLAVKLYNVYRNDCFDEETRIKKCSEEFKNKLDSLNKRVIDEFDDHLKAAIDNAIAGIRYFRVQHDGPKIKEVSVKSPLVDRYFTDYGSPGSVEEHEEVMYSKNGRFLMAHNGWVMNSDPLRNFAAPGSNVYVRRELIAWGDSVKLRFGEKPEDCPFLWQHMKTYVELTARIFDGVRLDNCHSTPIPVAEYLLDCARKVKPDLYVVAELFTNSDLTDNIFVNRLGITSLIREAMSAWDSHEQGRLVYRYGGSPVGSFYQPRIRPLVPSIAHALFLDLTHDNPSPVEKRSVFDLLPSTALVNMACCASGSNRGYDELVPHHIHVVDETRQYTEWSDDENLSTGNARYVTKKSGIIAAKKALNDLHFLLGDEGFNQVYVDQMDPDVVAVTRHCPETHQSYVLVAFTAFSHPPEEAANHQRGIRALRVEGVLDEIVLEATLNHVTSKSGSKYTKTQNFCKDGKWINGLSEYRVTVKEHIQPQDSDFFEKVNSGNPNVIQLNFKNFKPGSVAIIKVSLPEDMTQAIKNVRTLISHFTLNKENELWKIVTKMGLADLNRALYRCDQEERDEGHGFDTYEIPNFGRLVYAGFQGFMSLLSTIRPSNDLGHPMCANLRDGNWMIDYIWQRLKLDEGTKSLGQWFEENTKSLKAIPRYLVPCYFDVIVTGVYILLYEQSYNLMSDFVKHGSTFVKGLAMGSIQFGAYIKSADLPVLSPTLAEPKPPHRKSDKGEKIQACVTLSAGLPHFSVGYMRNWGRDTFIALRGLFLLTGRYQEARYHILGYAGCLRHGLIPNLLDGGRNSRFNCRDAIWWWLHCVKTYTEDAPNGLSILTDKVSRIFPSDDSPAQPAGTHDQPLHAVIQEALNTHFQGLVFRERNAGRQIDEHMTDAGFNNQIGIHPDTGFVFGGNSFNCGTWMDKMGSSDKAGIRGKPATPRDGSAIELIGLSKSVITWLAGLSAKGAYPHSGVERTGKNGVVTKWTFEEWATKIQNNFEKYFWVNTTPTDGEIRPDLVNKRGIYKDCYGASQEWTDFQLRCNFPIAMVVAPELFQPGHAWAALKQAEKYLLGPLGMKTLDPEDWAYNGNYDNSNDSDNRNVAHGFNYHQGPEWVWPVGFYLRARLQFAAANGELAKTVANTKVVLAKHFVELQTSTWRGLPELTNKDGAYCKDSSRTQAWSMSCILEVLHDLQRIEKTQPSIN</sequence>
<evidence type="ECO:0000259" key="22">
    <source>
        <dbReference type="Pfam" id="PF14702"/>
    </source>
</evidence>
<feature type="transmembrane region" description="Helical" evidence="18">
    <location>
        <begin position="12"/>
        <end position="32"/>
    </location>
</feature>
<dbReference type="InterPro" id="IPR008928">
    <property type="entry name" value="6-hairpin_glycosidase_sf"/>
</dbReference>
<evidence type="ECO:0000256" key="3">
    <source>
        <dbReference type="ARBA" id="ARBA00003530"/>
    </source>
</evidence>
<dbReference type="InterPro" id="IPR006421">
    <property type="entry name" value="Glycogen_debranch_met"/>
</dbReference>
<evidence type="ECO:0000256" key="12">
    <source>
        <dbReference type="ARBA" id="ARBA00023056"/>
    </source>
</evidence>
<dbReference type="PANTHER" id="PTHR10569:SF2">
    <property type="entry name" value="GLYCOGEN DEBRANCHING ENZYME"/>
    <property type="match status" value="1"/>
</dbReference>
<feature type="compositionally biased region" description="Basic and acidic residues" evidence="17">
    <location>
        <begin position="126"/>
        <end position="138"/>
    </location>
</feature>
<evidence type="ECO:0000259" key="20">
    <source>
        <dbReference type="Pfam" id="PF14699"/>
    </source>
</evidence>
<feature type="region of interest" description="Disordered" evidence="17">
    <location>
        <begin position="124"/>
        <end position="210"/>
    </location>
</feature>
<comment type="catalytic activity">
    <reaction evidence="2">
        <text>Hydrolysis of (1-&gt;6)-alpha-D-glucosidic branch linkages in glycogen phosphorylase limit dextrin.</text>
        <dbReference type="EC" id="3.2.1.33"/>
    </reaction>
</comment>
<feature type="compositionally biased region" description="Basic and acidic residues" evidence="17">
    <location>
        <begin position="152"/>
        <end position="163"/>
    </location>
</feature>
<feature type="domain" description="Glycogen debranching enzyme central" evidence="22">
    <location>
        <begin position="1283"/>
        <end position="1555"/>
    </location>
</feature>
<dbReference type="FunFam" id="3.20.20.80:FF:000206">
    <property type="entry name" value="Amylo-alpha-1, 6-glucosidase, 4-alpha-glucanotransferase b"/>
    <property type="match status" value="1"/>
</dbReference>
<dbReference type="CDD" id="cd11327">
    <property type="entry name" value="AmyAc_Glg_debranch_2"/>
    <property type="match status" value="1"/>
</dbReference>
<dbReference type="InterPro" id="IPR012341">
    <property type="entry name" value="6hp_glycosidase-like_sf"/>
</dbReference>
<feature type="domain" description="Glycogen debranching enzyme C-terminal" evidence="19">
    <location>
        <begin position="1659"/>
        <end position="2106"/>
    </location>
</feature>
<dbReference type="GO" id="GO:0005980">
    <property type="term" value="P:glycogen catabolic process"/>
    <property type="evidence" value="ECO:0007669"/>
    <property type="project" value="InterPro"/>
</dbReference>
<proteinExistence type="inferred from homology"/>
<comment type="caution">
    <text evidence="23">The sequence shown here is derived from an EMBL/GenBank/DDBJ whole genome shotgun (WGS) entry which is preliminary data.</text>
</comment>
<keyword evidence="10" id="KW-0808">Transferase</keyword>
<gene>
    <name evidence="23" type="ORF">Zmor_024968</name>
</gene>
<dbReference type="Pfam" id="PF14699">
    <property type="entry name" value="hGDE_N"/>
    <property type="match status" value="1"/>
</dbReference>
<dbReference type="Gene3D" id="3.20.20.80">
    <property type="entry name" value="Glycosidases"/>
    <property type="match status" value="2"/>
</dbReference>
<dbReference type="NCBIfam" id="TIGR01531">
    <property type="entry name" value="glyc_debranch"/>
    <property type="match status" value="1"/>
</dbReference>
<dbReference type="SUPFAM" id="SSF48208">
    <property type="entry name" value="Six-hairpin glycosidases"/>
    <property type="match status" value="1"/>
</dbReference>
<organism evidence="23 24">
    <name type="scientific">Zophobas morio</name>
    <dbReference type="NCBI Taxonomy" id="2755281"/>
    <lineage>
        <taxon>Eukaryota</taxon>
        <taxon>Metazoa</taxon>
        <taxon>Ecdysozoa</taxon>
        <taxon>Arthropoda</taxon>
        <taxon>Hexapoda</taxon>
        <taxon>Insecta</taxon>
        <taxon>Pterygota</taxon>
        <taxon>Neoptera</taxon>
        <taxon>Endopterygota</taxon>
        <taxon>Coleoptera</taxon>
        <taxon>Polyphaga</taxon>
        <taxon>Cucujiformia</taxon>
        <taxon>Tenebrionidae</taxon>
        <taxon>Zophobas</taxon>
    </lineage>
</organism>
<dbReference type="EMBL" id="JALNTZ010000008">
    <property type="protein sequence ID" value="KAJ3642159.1"/>
    <property type="molecule type" value="Genomic_DNA"/>
</dbReference>
<feature type="region of interest" description="Disordered" evidence="17">
    <location>
        <begin position="280"/>
        <end position="387"/>
    </location>
</feature>
<evidence type="ECO:0000256" key="16">
    <source>
        <dbReference type="ARBA" id="ARBA00031477"/>
    </source>
</evidence>
<evidence type="ECO:0000256" key="13">
    <source>
        <dbReference type="ARBA" id="ARBA00023268"/>
    </source>
</evidence>
<feature type="compositionally biased region" description="Basic and acidic residues" evidence="17">
    <location>
        <begin position="293"/>
        <end position="312"/>
    </location>
</feature>
<keyword evidence="18" id="KW-0472">Membrane</keyword>
<evidence type="ECO:0000313" key="24">
    <source>
        <dbReference type="Proteomes" id="UP001168821"/>
    </source>
</evidence>
<keyword evidence="14" id="KW-0326">Glycosidase</keyword>
<dbReference type="InterPro" id="IPR032790">
    <property type="entry name" value="GDE_C"/>
</dbReference>
<dbReference type="FunFam" id="1.50.10.10:FF:000039">
    <property type="entry name" value="Glycogen debranching enzyme Gdb1, putative"/>
    <property type="match status" value="1"/>
</dbReference>
<comment type="function">
    <text evidence="3">Multifunctional enzyme acting as 1,4-alpha-D-glucan:1,4-alpha-D-glucan 4-alpha-D-glycosyltransferase and amylo-1,6-glucosidase in glycogen degradation.</text>
</comment>
<dbReference type="Gene3D" id="1.50.10.10">
    <property type="match status" value="1"/>
</dbReference>
<evidence type="ECO:0000256" key="4">
    <source>
        <dbReference type="ARBA" id="ARBA00004496"/>
    </source>
</evidence>
<feature type="region of interest" description="Disordered" evidence="17">
    <location>
        <begin position="71"/>
        <end position="112"/>
    </location>
</feature>
<dbReference type="SUPFAM" id="SSF51445">
    <property type="entry name" value="(Trans)glycosidases"/>
    <property type="match status" value="1"/>
</dbReference>
<evidence type="ECO:0000256" key="7">
    <source>
        <dbReference type="ARBA" id="ARBA00020723"/>
    </source>
</evidence>
<evidence type="ECO:0000256" key="9">
    <source>
        <dbReference type="ARBA" id="ARBA00022676"/>
    </source>
</evidence>
<feature type="domain" description="Glycogen debranching enzyme glucanotransferase" evidence="21">
    <location>
        <begin position="701"/>
        <end position="1135"/>
    </location>
</feature>
<evidence type="ECO:0000256" key="5">
    <source>
        <dbReference type="ARBA" id="ARBA00012560"/>
    </source>
</evidence>
<evidence type="ECO:0000259" key="21">
    <source>
        <dbReference type="Pfam" id="PF14701"/>
    </source>
</evidence>
<dbReference type="GO" id="GO:0004135">
    <property type="term" value="F:amylo-alpha-1,6-glucosidase activity"/>
    <property type="evidence" value="ECO:0007669"/>
    <property type="project" value="UniProtKB-EC"/>
</dbReference>
<feature type="compositionally biased region" description="Basic residues" evidence="17">
    <location>
        <begin position="139"/>
        <end position="151"/>
    </location>
</feature>
<feature type="compositionally biased region" description="Polar residues" evidence="17">
    <location>
        <begin position="365"/>
        <end position="377"/>
    </location>
</feature>
<dbReference type="Proteomes" id="UP001168821">
    <property type="component" value="Unassembled WGS sequence"/>
</dbReference>
<feature type="compositionally biased region" description="Basic residues" evidence="17">
    <location>
        <begin position="90"/>
        <end position="101"/>
    </location>
</feature>
<evidence type="ECO:0000256" key="10">
    <source>
        <dbReference type="ARBA" id="ARBA00022679"/>
    </source>
</evidence>
<dbReference type="GO" id="GO:0004134">
    <property type="term" value="F:4-alpha-glucanotransferase activity"/>
    <property type="evidence" value="ECO:0007669"/>
    <property type="project" value="UniProtKB-EC"/>
</dbReference>
<evidence type="ECO:0000256" key="1">
    <source>
        <dbReference type="ARBA" id="ARBA00000439"/>
    </source>
</evidence>
<evidence type="ECO:0000256" key="6">
    <source>
        <dbReference type="ARBA" id="ARBA00012778"/>
    </source>
</evidence>
<evidence type="ECO:0000256" key="8">
    <source>
        <dbReference type="ARBA" id="ARBA00022490"/>
    </source>
</evidence>
<dbReference type="Pfam" id="PF14702">
    <property type="entry name" value="hGDE_central"/>
    <property type="match status" value="1"/>
</dbReference>
<dbReference type="InterPro" id="IPR032788">
    <property type="entry name" value="AGL_central"/>
</dbReference>